<keyword evidence="9" id="KW-1185">Reference proteome</keyword>
<keyword evidence="3" id="KW-0808">Transferase</keyword>
<name>A0AAW1QBW9_9CHLO</name>
<feature type="region of interest" description="Disordered" evidence="7">
    <location>
        <begin position="141"/>
        <end position="171"/>
    </location>
</feature>
<dbReference type="PANTHER" id="PTHR14957:SF1">
    <property type="entry name" value="UBIQUITIN-LIKE-CONJUGATING ENZYME ATG10"/>
    <property type="match status" value="1"/>
</dbReference>
<comment type="caution">
    <text evidence="8">The sequence shown here is derived from an EMBL/GenBank/DDBJ whole genome shotgun (WGS) entry which is preliminary data.</text>
</comment>
<reference evidence="8 9" key="1">
    <citation type="journal article" date="2024" name="Nat. Commun.">
        <title>Phylogenomics reveals the evolutionary origins of lichenization in chlorophyte algae.</title>
        <authorList>
            <person name="Puginier C."/>
            <person name="Libourel C."/>
            <person name="Otte J."/>
            <person name="Skaloud P."/>
            <person name="Haon M."/>
            <person name="Grisel S."/>
            <person name="Petersen M."/>
            <person name="Berrin J.G."/>
            <person name="Delaux P.M."/>
            <person name="Dal Grande F."/>
            <person name="Keller J."/>
        </authorList>
    </citation>
    <scope>NUCLEOTIDE SEQUENCE [LARGE SCALE GENOMIC DNA]</scope>
    <source>
        <strain evidence="8 9">SAG 2145</strain>
    </source>
</reference>
<accession>A0AAW1QBW9</accession>
<organism evidence="8 9">
    <name type="scientific">Apatococcus lobatus</name>
    <dbReference type="NCBI Taxonomy" id="904363"/>
    <lineage>
        <taxon>Eukaryota</taxon>
        <taxon>Viridiplantae</taxon>
        <taxon>Chlorophyta</taxon>
        <taxon>core chlorophytes</taxon>
        <taxon>Trebouxiophyceae</taxon>
        <taxon>Chlorellales</taxon>
        <taxon>Chlorellaceae</taxon>
        <taxon>Apatococcus</taxon>
    </lineage>
</organism>
<evidence type="ECO:0000256" key="6">
    <source>
        <dbReference type="ARBA" id="ARBA00029833"/>
    </source>
</evidence>
<dbReference type="InterPro" id="IPR007135">
    <property type="entry name" value="Atg3/Atg10"/>
</dbReference>
<comment type="similarity">
    <text evidence="1">Belongs to the ATG10 family.</text>
</comment>
<dbReference type="EMBL" id="JALJOS010000058">
    <property type="protein sequence ID" value="KAK9818656.1"/>
    <property type="molecule type" value="Genomic_DNA"/>
</dbReference>
<evidence type="ECO:0000313" key="8">
    <source>
        <dbReference type="EMBL" id="KAK9818656.1"/>
    </source>
</evidence>
<sequence length="249" mass="25922">MFSSSLGSGYLECETQLSLSATSSSCLPAPEAAHGQDLQEHDVAAAPTEDAPCHSATLCWHICYSPSYRVPVLYFAAHLPDGSRLQHQHLAAQLPMLGEMSQPDSDGWASITHAEHPHLQTIFYQLHPCNTSSALTAILSSTIPPDHPQQPAAASKQPSVSSQSPLEGHCMGTAASSTLAQPLQSAEASVVQPLSAGSVEGPDALSASLSPQNHTVAASVLPANPVMPALQAEAIFGSLVPRVVTIGLQ</sequence>
<evidence type="ECO:0000256" key="4">
    <source>
        <dbReference type="ARBA" id="ARBA00022786"/>
    </source>
</evidence>
<keyword evidence="5" id="KW-0072">Autophagy</keyword>
<gene>
    <name evidence="8" type="ORF">WJX74_009959</name>
</gene>
<dbReference type="GO" id="GO:0005829">
    <property type="term" value="C:cytosol"/>
    <property type="evidence" value="ECO:0007669"/>
    <property type="project" value="TreeGrafter"/>
</dbReference>
<dbReference type="GO" id="GO:0000045">
    <property type="term" value="P:autophagosome assembly"/>
    <property type="evidence" value="ECO:0007669"/>
    <property type="project" value="TreeGrafter"/>
</dbReference>
<evidence type="ECO:0000313" key="9">
    <source>
        <dbReference type="Proteomes" id="UP001438707"/>
    </source>
</evidence>
<dbReference type="Pfam" id="PF03987">
    <property type="entry name" value="Autophagy_act_C"/>
    <property type="match status" value="1"/>
</dbReference>
<feature type="compositionally biased region" description="Polar residues" evidence="7">
    <location>
        <begin position="156"/>
        <end position="165"/>
    </location>
</feature>
<dbReference type="AlphaFoldDB" id="A0AAW1QBW9"/>
<proteinExistence type="inferred from homology"/>
<evidence type="ECO:0000256" key="3">
    <source>
        <dbReference type="ARBA" id="ARBA00022679"/>
    </source>
</evidence>
<dbReference type="Gene3D" id="3.30.1460.50">
    <property type="match status" value="1"/>
</dbReference>
<evidence type="ECO:0000256" key="5">
    <source>
        <dbReference type="ARBA" id="ARBA00023006"/>
    </source>
</evidence>
<evidence type="ECO:0000256" key="7">
    <source>
        <dbReference type="SAM" id="MobiDB-lite"/>
    </source>
</evidence>
<dbReference type="GO" id="GO:0061651">
    <property type="term" value="F:Atg12 conjugating enzyme activity"/>
    <property type="evidence" value="ECO:0007669"/>
    <property type="project" value="TreeGrafter"/>
</dbReference>
<evidence type="ECO:0000256" key="1">
    <source>
        <dbReference type="ARBA" id="ARBA00005696"/>
    </source>
</evidence>
<dbReference type="PANTHER" id="PTHR14957">
    <property type="entry name" value="UBIQUITIN-LIKE-CONJUGATING ENZYME ATG10"/>
    <property type="match status" value="1"/>
</dbReference>
<evidence type="ECO:0000256" key="2">
    <source>
        <dbReference type="ARBA" id="ARBA00021099"/>
    </source>
</evidence>
<keyword evidence="4" id="KW-0833">Ubl conjugation pathway</keyword>
<dbReference type="Proteomes" id="UP001438707">
    <property type="component" value="Unassembled WGS sequence"/>
</dbReference>
<dbReference type="GO" id="GO:0000422">
    <property type="term" value="P:autophagy of mitochondrion"/>
    <property type="evidence" value="ECO:0007669"/>
    <property type="project" value="TreeGrafter"/>
</dbReference>
<dbReference type="GO" id="GO:0032446">
    <property type="term" value="P:protein modification by small protein conjugation"/>
    <property type="evidence" value="ECO:0007669"/>
    <property type="project" value="TreeGrafter"/>
</dbReference>
<protein>
    <recommendedName>
        <fullName evidence="2">Ubiquitin-like-conjugating enzyme ATG10</fullName>
    </recommendedName>
    <alternativeName>
        <fullName evidence="6">Autophagy-related protein 10</fullName>
    </alternativeName>
</protein>